<proteinExistence type="predicted"/>
<feature type="compositionally biased region" description="Acidic residues" evidence="1">
    <location>
        <begin position="132"/>
        <end position="165"/>
    </location>
</feature>
<sequence>MGLRCLLGHDFGEPELEREREESGEEMVVTIREVKTCVRCGETQVVSENKEVTAVPGAEAAHDDDPADEFEAETELTGDTIDEQFDENDEFEPPQSAEEDDGIILDDEDDDPEPEPERERQPGEWPEANVGAEDDDRMPTVEELEGDEGIENGESVEEDEAEDDPSPWPEVAGEDEGFDAEPSDGSATDVTFGGLAPERSDYDTEYPDRDGYDAEFISNGNGQLNGASDTAEGFTRAESAVELETRSEDVPTEYACPECGLARPANGSSLRAGDICPECRRGYITERER</sequence>
<name>A0A0W1RBR8_9EURY</name>
<keyword evidence="3" id="KW-1185">Reference proteome</keyword>
<feature type="compositionally biased region" description="Acidic residues" evidence="1">
    <location>
        <begin position="65"/>
        <end position="114"/>
    </location>
</feature>
<feature type="compositionally biased region" description="Polar residues" evidence="1">
    <location>
        <begin position="218"/>
        <end position="228"/>
    </location>
</feature>
<accession>A0A0W1RBR8</accession>
<feature type="compositionally biased region" description="Basic and acidic residues" evidence="1">
    <location>
        <begin position="198"/>
        <end position="212"/>
    </location>
</feature>
<dbReference type="InterPro" id="IPR055519">
    <property type="entry name" value="DUF7093"/>
</dbReference>
<feature type="compositionally biased region" description="Acidic residues" evidence="1">
    <location>
        <begin position="172"/>
        <end position="182"/>
    </location>
</feature>
<dbReference type="RefSeq" id="WP_058580620.1">
    <property type="nucleotide sequence ID" value="NZ_LOPU01000016.1"/>
</dbReference>
<gene>
    <name evidence="2" type="ORF">AUR64_06425</name>
</gene>
<dbReference type="Proteomes" id="UP000054387">
    <property type="component" value="Unassembled WGS sequence"/>
</dbReference>
<dbReference type="Pfam" id="PF23373">
    <property type="entry name" value="DUF7093"/>
    <property type="match status" value="1"/>
</dbReference>
<comment type="caution">
    <text evidence="2">The sequence shown here is derived from an EMBL/GenBank/DDBJ whole genome shotgun (WGS) entry which is preliminary data.</text>
</comment>
<dbReference type="EMBL" id="LOPU01000016">
    <property type="protein sequence ID" value="KTG10822.1"/>
    <property type="molecule type" value="Genomic_DNA"/>
</dbReference>
<evidence type="ECO:0000256" key="1">
    <source>
        <dbReference type="SAM" id="MobiDB-lite"/>
    </source>
</evidence>
<dbReference type="OrthoDB" id="205650at2157"/>
<protein>
    <submittedName>
        <fullName evidence="2">Uncharacterized protein</fullName>
    </submittedName>
</protein>
<evidence type="ECO:0000313" key="3">
    <source>
        <dbReference type="Proteomes" id="UP000054387"/>
    </source>
</evidence>
<organism evidence="2 3">
    <name type="scientific">Haloprofundus marisrubri</name>
    <dbReference type="NCBI Taxonomy" id="1514971"/>
    <lineage>
        <taxon>Archaea</taxon>
        <taxon>Methanobacteriati</taxon>
        <taxon>Methanobacteriota</taxon>
        <taxon>Stenosarchaea group</taxon>
        <taxon>Halobacteria</taxon>
        <taxon>Halobacteriales</taxon>
        <taxon>Haloferacaceae</taxon>
        <taxon>Haloprofundus</taxon>
    </lineage>
</organism>
<feature type="region of interest" description="Disordered" evidence="1">
    <location>
        <begin position="50"/>
        <end position="233"/>
    </location>
</feature>
<evidence type="ECO:0000313" key="2">
    <source>
        <dbReference type="EMBL" id="KTG10822.1"/>
    </source>
</evidence>
<reference evidence="2 3" key="1">
    <citation type="submission" date="2015-12" db="EMBL/GenBank/DDBJ databases">
        <title>Haloprofundus marisrubri gen. nov., sp. nov., an extremely halophilic archaeon isolated from the Discovery deep brine-seawater interface in the Red Sea.</title>
        <authorList>
            <person name="Zhang G."/>
            <person name="Stingl U."/>
            <person name="Rashid M."/>
        </authorList>
    </citation>
    <scope>NUCLEOTIDE SEQUENCE [LARGE SCALE GENOMIC DNA]</scope>
    <source>
        <strain evidence="2 3">SB9</strain>
    </source>
</reference>
<dbReference type="STRING" id="1514971.AUR64_06425"/>
<dbReference type="AlphaFoldDB" id="A0A0W1RBR8"/>